<comment type="caution">
    <text evidence="1">The sequence shown here is derived from an EMBL/GenBank/DDBJ whole genome shotgun (WGS) entry which is preliminary data.</text>
</comment>
<keyword evidence="2" id="KW-1185">Reference proteome</keyword>
<sequence>MKFSLITALAAIGSAAAANQAIVINDCDTAIYVQSVPSSGAAGPLTTVKPGQRFSENLRSGGSTVKIATTKTLTKPLFFGYSSSTNPNNVYYEFSTQFGNPFANKRNILSPGAGCEKFDCAANDAKCYSTPSSKKVYDCPALPTSTPACAPSKRRLTGNSEAARMGQLLDEEMLVELLPHSSFYKIRYSHPNMTTNPWPTKFAGSHILISEPGKQGDSWDAIPASWKEIRFDAVDVLFISPFFVKTDDSSFILGPVEGGTLLARFNWVIQAARSKNPRVKIILEQFYTNGSESDYRSFKGDETKIKTYADSVASFIESYHAKSLPALSGGGEISARIDGFDVDVESSTLDPDLPKVLTAVRKSLDTLSQKLDAPKFTVSITPAWTDHLDASVAQSCDYLNMQNYSGGVNTSPEDYLKAVQGLKKEQLVWGFTSEEPWRNTLKPFPDVKAKAQEVVSGHLVGVYTWRLNSDNYVYESVFQVWLYNLIHGASLPDAKDESIVAKGWPSGGRNDDGQSHSQIVGAKKAIALEAFVCGKRIQPKGDLKQTHEKGGERDSTFDEQDRKASLGQCSEDLGLRAAGRNHRTDLRYMVLDAI</sequence>
<organism evidence="1 2">
    <name type="scientific">Fusarium decemcellulare</name>
    <dbReference type="NCBI Taxonomy" id="57161"/>
    <lineage>
        <taxon>Eukaryota</taxon>
        <taxon>Fungi</taxon>
        <taxon>Dikarya</taxon>
        <taxon>Ascomycota</taxon>
        <taxon>Pezizomycotina</taxon>
        <taxon>Sordariomycetes</taxon>
        <taxon>Hypocreomycetidae</taxon>
        <taxon>Hypocreales</taxon>
        <taxon>Nectriaceae</taxon>
        <taxon>Fusarium</taxon>
        <taxon>Fusarium decemcellulare species complex</taxon>
    </lineage>
</organism>
<proteinExistence type="predicted"/>
<evidence type="ECO:0000313" key="2">
    <source>
        <dbReference type="Proteomes" id="UP001148629"/>
    </source>
</evidence>
<dbReference type="EMBL" id="JANRMS010000051">
    <property type="protein sequence ID" value="KAJ3548339.1"/>
    <property type="molecule type" value="Genomic_DNA"/>
</dbReference>
<gene>
    <name evidence="1" type="ORF">NM208_g1054</name>
</gene>
<reference evidence="1" key="1">
    <citation type="submission" date="2022-08" db="EMBL/GenBank/DDBJ databases">
        <title>Genome Sequence of Fusarium decemcellulare.</title>
        <authorList>
            <person name="Buettner E."/>
        </authorList>
    </citation>
    <scope>NUCLEOTIDE SEQUENCE</scope>
    <source>
        <strain evidence="1">Babe19</strain>
    </source>
</reference>
<dbReference type="Proteomes" id="UP001148629">
    <property type="component" value="Unassembled WGS sequence"/>
</dbReference>
<evidence type="ECO:0000313" key="1">
    <source>
        <dbReference type="EMBL" id="KAJ3548339.1"/>
    </source>
</evidence>
<accession>A0ACC1SXK7</accession>
<name>A0ACC1SXK7_9HYPO</name>
<protein>
    <submittedName>
        <fullName evidence="1">Uncharacterized protein</fullName>
    </submittedName>
</protein>